<dbReference type="PANTHER" id="PTHR21047">
    <property type="entry name" value="DTDP-6-DEOXY-D-GLUCOSE-3,5 EPIMERASE"/>
    <property type="match status" value="1"/>
</dbReference>
<organism evidence="8 9">
    <name type="scientific">Alishewanella jeotgali KCTC 22429</name>
    <dbReference type="NCBI Taxonomy" id="1129374"/>
    <lineage>
        <taxon>Bacteria</taxon>
        <taxon>Pseudomonadati</taxon>
        <taxon>Pseudomonadota</taxon>
        <taxon>Gammaproteobacteria</taxon>
        <taxon>Alteromonadales</taxon>
        <taxon>Alteromonadaceae</taxon>
        <taxon>Alishewanella</taxon>
    </lineage>
</organism>
<evidence type="ECO:0000256" key="6">
    <source>
        <dbReference type="PIRSR" id="PIRSR600888-3"/>
    </source>
</evidence>
<dbReference type="Pfam" id="PF00908">
    <property type="entry name" value="dTDP_sugar_isom"/>
    <property type="match status" value="1"/>
</dbReference>
<dbReference type="NCBIfam" id="TIGR01221">
    <property type="entry name" value="rmlC"/>
    <property type="match status" value="1"/>
</dbReference>
<dbReference type="InterPro" id="IPR000888">
    <property type="entry name" value="RmlC-like"/>
</dbReference>
<gene>
    <name evidence="8" type="ORF">AJE_02486</name>
</gene>
<evidence type="ECO:0000256" key="5">
    <source>
        <dbReference type="PIRSR" id="PIRSR600888-1"/>
    </source>
</evidence>
<dbReference type="PANTHER" id="PTHR21047:SF2">
    <property type="entry name" value="THYMIDINE DIPHOSPHO-4-KETO-RHAMNOSE 3,5-EPIMERASE"/>
    <property type="match status" value="1"/>
</dbReference>
<evidence type="ECO:0000256" key="7">
    <source>
        <dbReference type="RuleBase" id="RU364069"/>
    </source>
</evidence>
<feature type="active site" description="Proton acceptor" evidence="5">
    <location>
        <position position="61"/>
    </location>
</feature>
<evidence type="ECO:0000313" key="9">
    <source>
        <dbReference type="Proteomes" id="UP000012046"/>
    </source>
</evidence>
<comment type="function">
    <text evidence="2 7">Catalyzes the epimerization of the C3' and C5'positions of dTDP-6-deoxy-D-xylo-4-hexulose, forming dTDP-6-deoxy-L-lyxo-4-hexulose.</text>
</comment>
<dbReference type="CDD" id="cd00438">
    <property type="entry name" value="cupin_RmlC"/>
    <property type="match status" value="1"/>
</dbReference>
<evidence type="ECO:0000256" key="3">
    <source>
        <dbReference type="ARBA" id="ARBA00012098"/>
    </source>
</evidence>
<accession>H3ZAZ4</accession>
<proteinExistence type="inferred from homology"/>
<dbReference type="Gene3D" id="2.60.120.10">
    <property type="entry name" value="Jelly Rolls"/>
    <property type="match status" value="1"/>
</dbReference>
<feature type="site" description="Participates in a stacking interaction with the thymidine ring of dTDP-4-oxo-6-deoxyglucose" evidence="6">
    <location>
        <position position="136"/>
    </location>
</feature>
<evidence type="ECO:0000256" key="4">
    <source>
        <dbReference type="ARBA" id="ARBA00019595"/>
    </source>
</evidence>
<keyword evidence="7" id="KW-0413">Isomerase</keyword>
<dbReference type="GO" id="GO:0000271">
    <property type="term" value="P:polysaccharide biosynthetic process"/>
    <property type="evidence" value="ECO:0007669"/>
    <property type="project" value="TreeGrafter"/>
</dbReference>
<comment type="pathway">
    <text evidence="7">Carbohydrate biosynthesis; dTDP-L-rhamnose biosynthesis.</text>
</comment>
<comment type="similarity">
    <text evidence="7">Belongs to the dTDP-4-dehydrorhamnose 3,5-epimerase family.</text>
</comment>
<dbReference type="GO" id="GO:0005829">
    <property type="term" value="C:cytosol"/>
    <property type="evidence" value="ECO:0007669"/>
    <property type="project" value="TreeGrafter"/>
</dbReference>
<dbReference type="eggNOG" id="COG1898">
    <property type="taxonomic scope" value="Bacteria"/>
</dbReference>
<keyword evidence="9" id="KW-1185">Reference proteome</keyword>
<dbReference type="UniPathway" id="UPA00124"/>
<dbReference type="InterPro" id="IPR014710">
    <property type="entry name" value="RmlC-like_jellyroll"/>
</dbReference>
<dbReference type="Proteomes" id="UP000012046">
    <property type="component" value="Unassembled WGS sequence"/>
</dbReference>
<sequence>MKILETALPGCLLIEQPQFNDNRGCFRELYVQQRYQAAGITEPLLQDNLSLSGKGVIRGMHFQRQQPQGKLVTVLSGKIYDVMVDIRPTSRTFGQWQAIELSAELPQQLWIPPGFAHGFQALADNSLVFYKTSSYYNAQDEGAFNAFDPQLNIPWPVKEAVLSGKDSQAPAFQQVFNRGR</sequence>
<feature type="active site" description="Proton donor" evidence="5">
    <location>
        <position position="130"/>
    </location>
</feature>
<reference evidence="8 9" key="1">
    <citation type="journal article" date="2012" name="J. Bacteriol.">
        <title>Genome Sequence of Extracellular-Protease-Producing Alishewanella jeotgali Isolated from Traditional Korean Fermented Seafood.</title>
        <authorList>
            <person name="Jung J."/>
            <person name="Chun J."/>
            <person name="Park W."/>
        </authorList>
    </citation>
    <scope>NUCLEOTIDE SEQUENCE [LARGE SCALE GENOMIC DNA]</scope>
    <source>
        <strain evidence="8 9">KCTC 22429</strain>
    </source>
</reference>
<evidence type="ECO:0000256" key="1">
    <source>
        <dbReference type="ARBA" id="ARBA00001298"/>
    </source>
</evidence>
<dbReference type="GO" id="GO:0008830">
    <property type="term" value="F:dTDP-4-dehydrorhamnose 3,5-epimerase activity"/>
    <property type="evidence" value="ECO:0007669"/>
    <property type="project" value="UniProtKB-UniRule"/>
</dbReference>
<dbReference type="RefSeq" id="WP_008949518.1">
    <property type="nucleotide sequence ID" value="NZ_AHTH01000005.1"/>
</dbReference>
<comment type="caution">
    <text evidence="8">The sequence shown here is derived from an EMBL/GenBank/DDBJ whole genome shotgun (WGS) entry which is preliminary data.</text>
</comment>
<protein>
    <recommendedName>
        <fullName evidence="4 7">dTDP-4-dehydrorhamnose 3,5-epimerase</fullName>
        <ecNumber evidence="3 7">5.1.3.13</ecNumber>
    </recommendedName>
    <alternativeName>
        <fullName evidence="7">Thymidine diphospho-4-keto-rhamnose 3,5-epimerase</fullName>
    </alternativeName>
</protein>
<dbReference type="STRING" id="1129374.AJE_02486"/>
<dbReference type="AlphaFoldDB" id="H3ZAZ4"/>
<dbReference type="EC" id="5.1.3.13" evidence="3 7"/>
<dbReference type="InterPro" id="IPR011051">
    <property type="entry name" value="RmlC_Cupin_sf"/>
</dbReference>
<comment type="subunit">
    <text evidence="7">Homodimer.</text>
</comment>
<comment type="catalytic activity">
    <reaction evidence="1 7">
        <text>dTDP-4-dehydro-6-deoxy-alpha-D-glucose = dTDP-4-dehydro-beta-L-rhamnose</text>
        <dbReference type="Rhea" id="RHEA:16969"/>
        <dbReference type="ChEBI" id="CHEBI:57649"/>
        <dbReference type="ChEBI" id="CHEBI:62830"/>
        <dbReference type="EC" id="5.1.3.13"/>
    </reaction>
</comment>
<dbReference type="SUPFAM" id="SSF51182">
    <property type="entry name" value="RmlC-like cupins"/>
    <property type="match status" value="1"/>
</dbReference>
<evidence type="ECO:0000313" key="8">
    <source>
        <dbReference type="EMBL" id="EHR42108.1"/>
    </source>
</evidence>
<dbReference type="PATRIC" id="fig|1129374.4.peg.503"/>
<name>H3ZAZ4_9ALTE</name>
<dbReference type="GO" id="GO:0019305">
    <property type="term" value="P:dTDP-rhamnose biosynthetic process"/>
    <property type="evidence" value="ECO:0007669"/>
    <property type="project" value="UniProtKB-UniRule"/>
</dbReference>
<dbReference type="EMBL" id="AHTH01000005">
    <property type="protein sequence ID" value="EHR42108.1"/>
    <property type="molecule type" value="Genomic_DNA"/>
</dbReference>
<evidence type="ECO:0000256" key="2">
    <source>
        <dbReference type="ARBA" id="ARBA00001997"/>
    </source>
</evidence>